<evidence type="ECO:0008006" key="5">
    <source>
        <dbReference type="Google" id="ProtNLM"/>
    </source>
</evidence>
<proteinExistence type="predicted"/>
<reference evidence="3 4" key="1">
    <citation type="submission" date="2020-08" db="EMBL/GenBank/DDBJ databases">
        <title>Sequencing the genomes of 1000 actinobacteria strains.</title>
        <authorList>
            <person name="Klenk H.-P."/>
        </authorList>
    </citation>
    <scope>NUCLEOTIDE SEQUENCE [LARGE SCALE GENOMIC DNA]</scope>
    <source>
        <strain evidence="3 4">DSM 45582</strain>
    </source>
</reference>
<evidence type="ECO:0000313" key="4">
    <source>
        <dbReference type="Proteomes" id="UP000580474"/>
    </source>
</evidence>
<sequence length="281" mass="28810">MSRRADLVFVALAALGSSVLLAPPVFADGVVVSPGDADGLYGSPSIDLGAVAGGTPSNPGRPGSTEPGSTAGGGVAGPPLGLSWSAPGSGVPEWFTVLPEFRFPDFSAPAPPSPGVLAGQAAEQLQLPLPTPSHSPDVALPDGRSATVVGEHTWFWTEPARWEPVSRRVQAGAVWAEVTATPERLSFDPGNEQGLVSCPGPGTPYDRSFGVHAPSPDCDVVYQRSSADEPGEQVRAQWAITWAVSWRGFDGIAPTGGQLPDMTSRAAADLAVVEAQALTTG</sequence>
<organism evidence="3 4">
    <name type="scientific">Saccharopolyspora gloriosae</name>
    <dbReference type="NCBI Taxonomy" id="455344"/>
    <lineage>
        <taxon>Bacteria</taxon>
        <taxon>Bacillati</taxon>
        <taxon>Actinomycetota</taxon>
        <taxon>Actinomycetes</taxon>
        <taxon>Pseudonocardiales</taxon>
        <taxon>Pseudonocardiaceae</taxon>
        <taxon>Saccharopolyspora</taxon>
    </lineage>
</organism>
<gene>
    <name evidence="3" type="ORF">BJ969_003522</name>
</gene>
<name>A0A840NFR5_9PSEU</name>
<dbReference type="RefSeq" id="WP_246456915.1">
    <property type="nucleotide sequence ID" value="NZ_JACHIV010000001.1"/>
</dbReference>
<evidence type="ECO:0000313" key="3">
    <source>
        <dbReference type="EMBL" id="MBB5070434.1"/>
    </source>
</evidence>
<protein>
    <recommendedName>
        <fullName evidence="5">Secreted protein</fullName>
    </recommendedName>
</protein>
<dbReference type="Proteomes" id="UP000580474">
    <property type="component" value="Unassembled WGS sequence"/>
</dbReference>
<keyword evidence="4" id="KW-1185">Reference proteome</keyword>
<comment type="caution">
    <text evidence="3">The sequence shown here is derived from an EMBL/GenBank/DDBJ whole genome shotgun (WGS) entry which is preliminary data.</text>
</comment>
<feature type="signal peptide" evidence="2">
    <location>
        <begin position="1"/>
        <end position="27"/>
    </location>
</feature>
<dbReference type="AlphaFoldDB" id="A0A840NFR5"/>
<evidence type="ECO:0000256" key="2">
    <source>
        <dbReference type="SAM" id="SignalP"/>
    </source>
</evidence>
<feature type="chain" id="PRO_5032873881" description="Secreted protein" evidence="2">
    <location>
        <begin position="28"/>
        <end position="281"/>
    </location>
</feature>
<feature type="region of interest" description="Disordered" evidence="1">
    <location>
        <begin position="48"/>
        <end position="83"/>
    </location>
</feature>
<keyword evidence="2" id="KW-0732">Signal</keyword>
<dbReference type="EMBL" id="JACHIV010000001">
    <property type="protein sequence ID" value="MBB5070434.1"/>
    <property type="molecule type" value="Genomic_DNA"/>
</dbReference>
<evidence type="ECO:0000256" key="1">
    <source>
        <dbReference type="SAM" id="MobiDB-lite"/>
    </source>
</evidence>
<accession>A0A840NFR5</accession>